<dbReference type="Proteomes" id="UP000612899">
    <property type="component" value="Unassembled WGS sequence"/>
</dbReference>
<organism evidence="2 3">
    <name type="scientific">Rhizocola hellebori</name>
    <dbReference type="NCBI Taxonomy" id="1392758"/>
    <lineage>
        <taxon>Bacteria</taxon>
        <taxon>Bacillati</taxon>
        <taxon>Actinomycetota</taxon>
        <taxon>Actinomycetes</taxon>
        <taxon>Micromonosporales</taxon>
        <taxon>Micromonosporaceae</taxon>
        <taxon>Rhizocola</taxon>
    </lineage>
</organism>
<dbReference type="RefSeq" id="WP_203906107.1">
    <property type="nucleotide sequence ID" value="NZ_BONY01000001.1"/>
</dbReference>
<evidence type="ECO:0000256" key="1">
    <source>
        <dbReference type="SAM" id="Phobius"/>
    </source>
</evidence>
<comment type="caution">
    <text evidence="2">The sequence shown here is derived from an EMBL/GenBank/DDBJ whole genome shotgun (WGS) entry which is preliminary data.</text>
</comment>
<keyword evidence="1" id="KW-1133">Transmembrane helix</keyword>
<keyword evidence="1" id="KW-0812">Transmembrane</keyword>
<sequence length="420" mass="44309">MTNLHELFEEATTVAPPSRLSVEDVFAAIQSRQRRRRVQTVLVAVAVVAVTATAGIALKSNFAAPPPADGDRPVSVVWAGRGDSTHLYLVRNTCDRSPIAAAELSPNVRNPGCSELLASSDGGATWLSRGDVAYPPRVLGPRSLLQFVGGAASPAGTSDPWQAFELSTDGGSTWRRLPSEGTPIDTMPPGMKVIDGFSGELMAFDPEQGRLRRLANQPPLLRSTGFPVTAGPADIWVSGLNPSTGRLAVAVSHDAGATWTKRDMPGGRVIPQPTLPSDTLSDSVGMPVQLIAGEGDTAYASVWDASAKPAAAARLAGVESWLKTYRTTDGGDSWQAVADGSTTPSYAWGWRAANGRIVVALIRGDIGTYATSADGVTYAFTAPPGLPASALVFTDGSIAFGYHAVYFSDDGWTWREVWRD</sequence>
<proteinExistence type="predicted"/>
<dbReference type="CDD" id="cd15482">
    <property type="entry name" value="Sialidase_non-viral"/>
    <property type="match status" value="1"/>
</dbReference>
<keyword evidence="3" id="KW-1185">Reference proteome</keyword>
<evidence type="ECO:0000313" key="3">
    <source>
        <dbReference type="Proteomes" id="UP000612899"/>
    </source>
</evidence>
<dbReference type="SUPFAM" id="SSF110296">
    <property type="entry name" value="Oligoxyloglucan reducing end-specific cellobiohydrolase"/>
    <property type="match status" value="1"/>
</dbReference>
<reference evidence="2" key="1">
    <citation type="submission" date="2021-01" db="EMBL/GenBank/DDBJ databases">
        <title>Whole genome shotgun sequence of Rhizocola hellebori NBRC 109834.</title>
        <authorList>
            <person name="Komaki H."/>
            <person name="Tamura T."/>
        </authorList>
    </citation>
    <scope>NUCLEOTIDE SEQUENCE</scope>
    <source>
        <strain evidence="2">NBRC 109834</strain>
    </source>
</reference>
<gene>
    <name evidence="2" type="ORF">Rhe02_02490</name>
</gene>
<dbReference type="AlphaFoldDB" id="A0A8J3Q2G9"/>
<dbReference type="InterPro" id="IPR015943">
    <property type="entry name" value="WD40/YVTN_repeat-like_dom_sf"/>
</dbReference>
<evidence type="ECO:0000313" key="2">
    <source>
        <dbReference type="EMBL" id="GIH02182.1"/>
    </source>
</evidence>
<feature type="transmembrane region" description="Helical" evidence="1">
    <location>
        <begin position="40"/>
        <end position="58"/>
    </location>
</feature>
<accession>A0A8J3Q2G9</accession>
<dbReference type="EMBL" id="BONY01000001">
    <property type="protein sequence ID" value="GIH02182.1"/>
    <property type="molecule type" value="Genomic_DNA"/>
</dbReference>
<protein>
    <submittedName>
        <fullName evidence="2">Uncharacterized protein</fullName>
    </submittedName>
</protein>
<dbReference type="Gene3D" id="2.130.10.10">
    <property type="entry name" value="YVTN repeat-like/Quinoprotein amine dehydrogenase"/>
    <property type="match status" value="1"/>
</dbReference>
<name>A0A8J3Q2G9_9ACTN</name>
<keyword evidence="1" id="KW-0472">Membrane</keyword>